<evidence type="ECO:0000256" key="4">
    <source>
        <dbReference type="ARBA" id="ARBA00022576"/>
    </source>
</evidence>
<organism evidence="12 13">
    <name type="scientific">Bifiguratus adelaidae</name>
    <dbReference type="NCBI Taxonomy" id="1938954"/>
    <lineage>
        <taxon>Eukaryota</taxon>
        <taxon>Fungi</taxon>
        <taxon>Fungi incertae sedis</taxon>
        <taxon>Mucoromycota</taxon>
        <taxon>Mucoromycotina</taxon>
        <taxon>Endogonomycetes</taxon>
        <taxon>Endogonales</taxon>
        <taxon>Endogonales incertae sedis</taxon>
        <taxon>Bifiguratus</taxon>
    </lineage>
</organism>
<dbReference type="FunFam" id="3.40.640.10:FF:000027">
    <property type="entry name" value="Serine--pyruvate aminotransferase, mitochondrial"/>
    <property type="match status" value="1"/>
</dbReference>
<keyword evidence="4" id="KW-0032">Aminotransferase</keyword>
<dbReference type="Gene3D" id="3.90.1150.10">
    <property type="entry name" value="Aspartate Aminotransferase, domain 1"/>
    <property type="match status" value="1"/>
</dbReference>
<feature type="binding site" evidence="7">
    <location>
        <position position="370"/>
    </location>
    <ligand>
        <name>substrate</name>
    </ligand>
</feature>
<dbReference type="PANTHER" id="PTHR21152:SF24">
    <property type="entry name" value="ALANINE--GLYOXYLATE AMINOTRANSFERASE 1"/>
    <property type="match status" value="1"/>
</dbReference>
<evidence type="ECO:0000256" key="7">
    <source>
        <dbReference type="PIRSR" id="PIRSR000524-1"/>
    </source>
</evidence>
<dbReference type="GO" id="GO:0008453">
    <property type="term" value="F:alanine-glyoxylate transaminase activity"/>
    <property type="evidence" value="ECO:0007669"/>
    <property type="project" value="UniProtKB-EC"/>
</dbReference>
<evidence type="ECO:0000256" key="9">
    <source>
        <dbReference type="RuleBase" id="RU004075"/>
    </source>
</evidence>
<dbReference type="PIRSF" id="PIRSF000524">
    <property type="entry name" value="SPT"/>
    <property type="match status" value="1"/>
</dbReference>
<evidence type="ECO:0000259" key="11">
    <source>
        <dbReference type="Pfam" id="PF00266"/>
    </source>
</evidence>
<dbReference type="InterPro" id="IPR024169">
    <property type="entry name" value="SP_NH2Trfase/AEP_transaminase"/>
</dbReference>
<evidence type="ECO:0000313" key="13">
    <source>
        <dbReference type="Proteomes" id="UP000242875"/>
    </source>
</evidence>
<dbReference type="OrthoDB" id="7403325at2759"/>
<evidence type="ECO:0000256" key="2">
    <source>
        <dbReference type="ARBA" id="ARBA00009236"/>
    </source>
</evidence>
<feature type="domain" description="Aminotransferase class V" evidence="11">
    <location>
        <begin position="99"/>
        <end position="358"/>
    </location>
</feature>
<dbReference type="PROSITE" id="PS00595">
    <property type="entry name" value="AA_TRANSFER_CLASS_5"/>
    <property type="match status" value="1"/>
</dbReference>
<evidence type="ECO:0000256" key="10">
    <source>
        <dbReference type="RuleBase" id="RU004504"/>
    </source>
</evidence>
<dbReference type="EMBL" id="MVBO01000083">
    <property type="protein sequence ID" value="OZJ03481.1"/>
    <property type="molecule type" value="Genomic_DNA"/>
</dbReference>
<dbReference type="InterPro" id="IPR000192">
    <property type="entry name" value="Aminotrans_V_dom"/>
</dbReference>
<gene>
    <name evidence="12" type="ORF">BZG36_04028</name>
</gene>
<dbReference type="InterPro" id="IPR015422">
    <property type="entry name" value="PyrdxlP-dep_Trfase_small"/>
</dbReference>
<name>A0A261XYS6_9FUNG</name>
<dbReference type="AlphaFoldDB" id="A0A261XYS6"/>
<accession>A0A261XYS6</accession>
<dbReference type="InterPro" id="IPR020578">
    <property type="entry name" value="Aminotrans_V_PyrdxlP_BS"/>
</dbReference>
<dbReference type="Gene3D" id="3.40.640.10">
    <property type="entry name" value="Type I PLP-dependent aspartate aminotransferase-like (Major domain)"/>
    <property type="match status" value="1"/>
</dbReference>
<evidence type="ECO:0000256" key="5">
    <source>
        <dbReference type="ARBA" id="ARBA00022679"/>
    </source>
</evidence>
<dbReference type="Proteomes" id="UP000242875">
    <property type="component" value="Unassembled WGS sequence"/>
</dbReference>
<reference evidence="12 13" key="1">
    <citation type="journal article" date="2017" name="Mycologia">
        <title>Bifiguratus adelaidae, gen. et sp. nov., a new member of Mucoromycotina in endophytic and soil-dwelling habitats.</title>
        <authorList>
            <person name="Torres-Cruz T.J."/>
            <person name="Billingsley Tobias T.L."/>
            <person name="Almatruk M."/>
            <person name="Hesse C."/>
            <person name="Kuske C.R."/>
            <person name="Desiro A."/>
            <person name="Benucci G.M."/>
            <person name="Bonito G."/>
            <person name="Stajich J.E."/>
            <person name="Dunlap C."/>
            <person name="Arnold A.E."/>
            <person name="Porras-Alfaro A."/>
        </authorList>
    </citation>
    <scope>NUCLEOTIDE SEQUENCE [LARGE SCALE GENOMIC DNA]</scope>
    <source>
        <strain evidence="12 13">AZ0501</strain>
    </source>
</reference>
<dbReference type="GO" id="GO:0005777">
    <property type="term" value="C:peroxisome"/>
    <property type="evidence" value="ECO:0007669"/>
    <property type="project" value="TreeGrafter"/>
</dbReference>
<evidence type="ECO:0000256" key="3">
    <source>
        <dbReference type="ARBA" id="ARBA00013049"/>
    </source>
</evidence>
<keyword evidence="6 8" id="KW-0663">Pyridoxal phosphate</keyword>
<dbReference type="Pfam" id="PF00266">
    <property type="entry name" value="Aminotran_5"/>
    <property type="match status" value="1"/>
</dbReference>
<evidence type="ECO:0000256" key="1">
    <source>
        <dbReference type="ARBA" id="ARBA00001933"/>
    </source>
</evidence>
<evidence type="ECO:0000256" key="8">
    <source>
        <dbReference type="PIRSR" id="PIRSR000524-50"/>
    </source>
</evidence>
<dbReference type="PANTHER" id="PTHR21152">
    <property type="entry name" value="AMINOTRANSFERASE CLASS V"/>
    <property type="match status" value="1"/>
</dbReference>
<keyword evidence="13" id="KW-1185">Reference proteome</keyword>
<protein>
    <recommendedName>
        <fullName evidence="3">alanine--glyoxylate transaminase</fullName>
        <ecNumber evidence="3">2.6.1.44</ecNumber>
    </recommendedName>
</protein>
<comment type="similarity">
    <text evidence="2 9">Belongs to the class-V pyridoxal-phosphate-dependent aminotransferase family.</text>
</comment>
<evidence type="ECO:0000313" key="12">
    <source>
        <dbReference type="EMBL" id="OZJ03481.1"/>
    </source>
</evidence>
<dbReference type="SUPFAM" id="SSF53383">
    <property type="entry name" value="PLP-dependent transferases"/>
    <property type="match status" value="1"/>
</dbReference>
<proteinExistence type="inferred from homology"/>
<sequence>MTSVSIPSRPVDRLVQLKNHLSTMTQKQHKLCMIPGPVEFHEDVLEAMSTPATSHVDPNFIPVFGEVIEMTRKVVLSQAAQPIILSGSGTLGWDQMCNVIEEGDEVIVTNTGYFGDRFGECLETYGAHVTAIRVPVGHRVTVEKVKEAFESIKKPVKMITMTHVDTSTGVLGDVKGIAAYVRQHSPETLIVIDAVCAVASEELRFDEWDIDVVISATQKALGAPPGLSVVVASQRAIKVYENRKTPVRNYYSNWGKWLPIMAAYEARKPAYFATPAVQLIYAFHVSLSQILAYGIENRFAAHREASVQFRMALAHLGLKPVAVDETCAANGMTAVWYPEGVDAKLVAQMAGQGVQIAGGLLQPHAPNYFRIGHMGLSVCDPNRKHIKKVIDVLTASLSQLGYKA</sequence>
<dbReference type="GO" id="GO:0004760">
    <property type="term" value="F:L-serine-pyruvate transaminase activity"/>
    <property type="evidence" value="ECO:0007669"/>
    <property type="project" value="TreeGrafter"/>
</dbReference>
<evidence type="ECO:0000256" key="6">
    <source>
        <dbReference type="ARBA" id="ARBA00022898"/>
    </source>
</evidence>
<dbReference type="InterPro" id="IPR015424">
    <property type="entry name" value="PyrdxlP-dep_Trfase"/>
</dbReference>
<keyword evidence="5" id="KW-0808">Transferase</keyword>
<dbReference type="InterPro" id="IPR015421">
    <property type="entry name" value="PyrdxlP-dep_Trfase_major"/>
</dbReference>
<dbReference type="EC" id="2.6.1.44" evidence="3"/>
<comment type="caution">
    <text evidence="12">The sequence shown here is derived from an EMBL/GenBank/DDBJ whole genome shotgun (WGS) entry which is preliminary data.</text>
</comment>
<comment type="cofactor">
    <cofactor evidence="1 8 10">
        <name>pyridoxal 5'-phosphate</name>
        <dbReference type="ChEBI" id="CHEBI:597326"/>
    </cofactor>
</comment>
<dbReference type="GO" id="GO:0019265">
    <property type="term" value="P:glycine biosynthetic process, by transamination of glyoxylate"/>
    <property type="evidence" value="ECO:0007669"/>
    <property type="project" value="TreeGrafter"/>
</dbReference>
<feature type="modified residue" description="N6-(pyridoxal phosphate)lysine" evidence="8">
    <location>
        <position position="219"/>
    </location>
</feature>